<dbReference type="AlphaFoldDB" id="A0A438EL99"/>
<dbReference type="GO" id="GO:0016301">
    <property type="term" value="F:kinase activity"/>
    <property type="evidence" value="ECO:0007669"/>
    <property type="project" value="UniProtKB-KW"/>
</dbReference>
<dbReference type="PANTHER" id="PTHR33138:SF75">
    <property type="entry name" value="WALL-ASSOCIATED RECEPTOR KINASE GALACTURONAN-BINDING DOMAIN-CONTAINING PROTEIN"/>
    <property type="match status" value="1"/>
</dbReference>
<dbReference type="Gramene" id="Vitis01g00372.t01">
    <property type="protein sequence ID" value="Vitis01g00372.t01.CDS"/>
    <property type="gene ID" value="Vitis01g00372"/>
</dbReference>
<feature type="chain" id="PRO_5019529894" evidence="3">
    <location>
        <begin position="25"/>
        <end position="111"/>
    </location>
</feature>
<evidence type="ECO:0000313" key="5">
    <source>
        <dbReference type="EMBL" id="RVW48514.1"/>
    </source>
</evidence>
<dbReference type="GO" id="GO:0016020">
    <property type="term" value="C:membrane"/>
    <property type="evidence" value="ECO:0007669"/>
    <property type="project" value="UniProtKB-SubCell"/>
</dbReference>
<accession>A0A438EL99</accession>
<comment type="subcellular location">
    <subcellularLocation>
        <location evidence="1">Membrane</location>
        <topology evidence="1">Single-pass membrane protein</topology>
    </subcellularLocation>
</comment>
<dbReference type="EMBL" id="QGNW01001250">
    <property type="protein sequence ID" value="RVW48514.1"/>
    <property type="molecule type" value="Genomic_DNA"/>
</dbReference>
<comment type="caution">
    <text evidence="5">The sequence shown here is derived from an EMBL/GenBank/DDBJ whole genome shotgun (WGS) entry which is preliminary data.</text>
</comment>
<protein>
    <submittedName>
        <fullName evidence="5">Leaf rust 10 disease-resistance locus receptor-like protein kinase-like 1.1-like 1.2</fullName>
    </submittedName>
</protein>
<dbReference type="GO" id="GO:0030247">
    <property type="term" value="F:polysaccharide binding"/>
    <property type="evidence" value="ECO:0007669"/>
    <property type="project" value="InterPro"/>
</dbReference>
<keyword evidence="5" id="KW-0675">Receptor</keyword>
<keyword evidence="2 3" id="KW-0732">Signal</keyword>
<name>A0A438EL99_VITVI</name>
<evidence type="ECO:0000256" key="3">
    <source>
        <dbReference type="SAM" id="SignalP"/>
    </source>
</evidence>
<feature type="domain" description="Wall-associated receptor kinase galacturonan-binding" evidence="4">
    <location>
        <begin position="37"/>
        <end position="99"/>
    </location>
</feature>
<keyword evidence="5" id="KW-0808">Transferase</keyword>
<dbReference type="InterPro" id="IPR025287">
    <property type="entry name" value="WAK_GUB"/>
</dbReference>
<feature type="signal peptide" evidence="3">
    <location>
        <begin position="1"/>
        <end position="24"/>
    </location>
</feature>
<dbReference type="Proteomes" id="UP000288805">
    <property type="component" value="Unassembled WGS sequence"/>
</dbReference>
<sequence length="111" mass="12611">MSIQMCPHYLFYVGISILVCPLAAESYALVDHKYGPCKPKNCGSGPNISYPFYIYDTEIDFCGHPGFGIFCEENKPLFRTSRNYFIEDISYETQSFRLVNKEVVNTSCVAP</sequence>
<organism evidence="5 6">
    <name type="scientific">Vitis vinifera</name>
    <name type="common">Grape</name>
    <dbReference type="NCBI Taxonomy" id="29760"/>
    <lineage>
        <taxon>Eukaryota</taxon>
        <taxon>Viridiplantae</taxon>
        <taxon>Streptophyta</taxon>
        <taxon>Embryophyta</taxon>
        <taxon>Tracheophyta</taxon>
        <taxon>Spermatophyta</taxon>
        <taxon>Magnoliopsida</taxon>
        <taxon>eudicotyledons</taxon>
        <taxon>Gunneridae</taxon>
        <taxon>Pentapetalae</taxon>
        <taxon>rosids</taxon>
        <taxon>Vitales</taxon>
        <taxon>Vitaceae</taxon>
        <taxon>Viteae</taxon>
        <taxon>Vitis</taxon>
    </lineage>
</organism>
<evidence type="ECO:0000256" key="1">
    <source>
        <dbReference type="ARBA" id="ARBA00004167"/>
    </source>
</evidence>
<evidence type="ECO:0000259" key="4">
    <source>
        <dbReference type="Pfam" id="PF13947"/>
    </source>
</evidence>
<gene>
    <name evidence="5" type="primary">LRK10L-1.2_4</name>
    <name evidence="5" type="ORF">CK203_088442</name>
</gene>
<proteinExistence type="predicted"/>
<dbReference type="Pfam" id="PF13947">
    <property type="entry name" value="GUB_WAK_bind"/>
    <property type="match status" value="1"/>
</dbReference>
<evidence type="ECO:0000313" key="6">
    <source>
        <dbReference type="Proteomes" id="UP000288805"/>
    </source>
</evidence>
<reference evidence="5 6" key="1">
    <citation type="journal article" date="2018" name="PLoS Genet.">
        <title>Population sequencing reveals clonal diversity and ancestral inbreeding in the grapevine cultivar Chardonnay.</title>
        <authorList>
            <person name="Roach M.J."/>
            <person name="Johnson D.L."/>
            <person name="Bohlmann J."/>
            <person name="van Vuuren H.J."/>
            <person name="Jones S.J."/>
            <person name="Pretorius I.S."/>
            <person name="Schmidt S.A."/>
            <person name="Borneman A.R."/>
        </authorList>
    </citation>
    <scope>NUCLEOTIDE SEQUENCE [LARGE SCALE GENOMIC DNA]</scope>
    <source>
        <strain evidence="6">cv. Chardonnay</strain>
        <tissue evidence="5">Leaf</tissue>
    </source>
</reference>
<dbReference type="OrthoDB" id="4062651at2759"/>
<evidence type="ECO:0000256" key="2">
    <source>
        <dbReference type="ARBA" id="ARBA00022729"/>
    </source>
</evidence>
<dbReference type="PANTHER" id="PTHR33138">
    <property type="entry name" value="OS01G0690200 PROTEIN"/>
    <property type="match status" value="1"/>
</dbReference>
<keyword evidence="5" id="KW-0418">Kinase</keyword>